<comment type="caution">
    <text evidence="1">The sequence shown here is derived from an EMBL/GenBank/DDBJ whole genome shotgun (WGS) entry which is preliminary data.</text>
</comment>
<dbReference type="Proteomes" id="UP001153069">
    <property type="component" value="Unassembled WGS sequence"/>
</dbReference>
<proteinExistence type="predicted"/>
<gene>
    <name evidence="1" type="ORF">SEMRO_69_G038591.2</name>
</gene>
<sequence length="228" mass="25602">MLQATEMTHKSCFLTFAYLTPSHNVLVPLAPPAYAPKDYLMIVDIRTMDDQILFSKAIPGNDIPEFFSEGEIESIHLQETILGFHNFKGSFSSYQQFYDVQFPPHRCLNPRLIGAQWKGTVHLMRLPDRKVIQFVDVSESDDQIGPPDSDEDKSQHILVTSLISSGCKSELATGRSDQTLFPHIRIHDSSSLYEDGGMKTCRSRSPGQKGAWLGVAFLGRNFMLSCCL</sequence>
<protein>
    <submittedName>
        <fullName evidence="1">Uncharacterized protein</fullName>
    </submittedName>
</protein>
<evidence type="ECO:0000313" key="1">
    <source>
        <dbReference type="EMBL" id="CAB9499812.1"/>
    </source>
</evidence>
<dbReference type="EMBL" id="CAICTM010000068">
    <property type="protein sequence ID" value="CAB9499812.1"/>
    <property type="molecule type" value="Genomic_DNA"/>
</dbReference>
<evidence type="ECO:0000313" key="2">
    <source>
        <dbReference type="Proteomes" id="UP001153069"/>
    </source>
</evidence>
<keyword evidence="2" id="KW-1185">Reference proteome</keyword>
<reference evidence="1" key="1">
    <citation type="submission" date="2020-06" db="EMBL/GenBank/DDBJ databases">
        <authorList>
            <consortium name="Plant Systems Biology data submission"/>
        </authorList>
    </citation>
    <scope>NUCLEOTIDE SEQUENCE</scope>
    <source>
        <strain evidence="1">D6</strain>
    </source>
</reference>
<name>A0A9N8H4R0_9STRA</name>
<dbReference type="AlphaFoldDB" id="A0A9N8H4R0"/>
<organism evidence="1 2">
    <name type="scientific">Seminavis robusta</name>
    <dbReference type="NCBI Taxonomy" id="568900"/>
    <lineage>
        <taxon>Eukaryota</taxon>
        <taxon>Sar</taxon>
        <taxon>Stramenopiles</taxon>
        <taxon>Ochrophyta</taxon>
        <taxon>Bacillariophyta</taxon>
        <taxon>Bacillariophyceae</taxon>
        <taxon>Bacillariophycidae</taxon>
        <taxon>Naviculales</taxon>
        <taxon>Naviculaceae</taxon>
        <taxon>Seminavis</taxon>
    </lineage>
</organism>
<accession>A0A9N8H4R0</accession>